<evidence type="ECO:0000256" key="3">
    <source>
        <dbReference type="ARBA" id="ARBA00023157"/>
    </source>
</evidence>
<dbReference type="GO" id="GO:0005615">
    <property type="term" value="C:extracellular space"/>
    <property type="evidence" value="ECO:0007669"/>
    <property type="project" value="TreeGrafter"/>
</dbReference>
<dbReference type="InterPro" id="IPR022423">
    <property type="entry name" value="Neurohypophysial_hormone_CS"/>
</dbReference>
<dbReference type="InterPro" id="IPR036387">
    <property type="entry name" value="Neurhyp_horm_dom_sf"/>
</dbReference>
<dbReference type="Proteomes" id="UP000681967">
    <property type="component" value="Unassembled WGS sequence"/>
</dbReference>
<protein>
    <submittedName>
        <fullName evidence="5">Uncharacterized protein</fullName>
    </submittedName>
</protein>
<dbReference type="PRINTS" id="PR00831">
    <property type="entry name" value="NEUROPHYSIN"/>
</dbReference>
<evidence type="ECO:0000256" key="2">
    <source>
        <dbReference type="ARBA" id="ARBA00022729"/>
    </source>
</evidence>
<evidence type="ECO:0000313" key="5">
    <source>
        <dbReference type="EMBL" id="CAF3994690.1"/>
    </source>
</evidence>
<evidence type="ECO:0000313" key="6">
    <source>
        <dbReference type="Proteomes" id="UP000681967"/>
    </source>
</evidence>
<comment type="caution">
    <text evidence="5">The sequence shown here is derived from an EMBL/GenBank/DDBJ whole genome shotgun (WGS) entry which is preliminary data.</text>
</comment>
<sequence length="143" mass="15564">MYSFIYQIMHQFIFIVFSVAIIQLSYACYITNCPIGGKRSLFIDNNLRSHQCPRCGVNGQCFGPSICCTGLACRIGHPSDIRQCSLENRSVTPCDVKTLICSAVSNGRCAANGVCCSADSCQMDKSCLVSNQESDGSPEERLA</sequence>
<dbReference type="PANTHER" id="PTHR11681:SF5">
    <property type="entry name" value="ISOTOCIN"/>
    <property type="match status" value="1"/>
</dbReference>
<proteinExistence type="inferred from homology"/>
<dbReference type="SUPFAM" id="SSF49606">
    <property type="entry name" value="Neurophysin II"/>
    <property type="match status" value="1"/>
</dbReference>
<reference evidence="5" key="1">
    <citation type="submission" date="2021-02" db="EMBL/GenBank/DDBJ databases">
        <authorList>
            <person name="Nowell W R."/>
        </authorList>
    </citation>
    <scope>NUCLEOTIDE SEQUENCE</scope>
</reference>
<keyword evidence="3" id="KW-1015">Disulfide bond</keyword>
<dbReference type="AlphaFoldDB" id="A0A8S2NDI0"/>
<dbReference type="PANTHER" id="PTHR11681">
    <property type="entry name" value="NEUROPHYSIN"/>
    <property type="match status" value="1"/>
</dbReference>
<dbReference type="SMART" id="SM00003">
    <property type="entry name" value="NH"/>
    <property type="match status" value="1"/>
</dbReference>
<accession>A0A8S2NDI0</accession>
<evidence type="ECO:0000256" key="1">
    <source>
        <dbReference type="ARBA" id="ARBA00007369"/>
    </source>
</evidence>
<dbReference type="PROSITE" id="PS00264">
    <property type="entry name" value="NEUROHYPOPHYS_HORM"/>
    <property type="match status" value="1"/>
</dbReference>
<comment type="similarity">
    <text evidence="1">Belongs to the vasopressin/oxytocin family.</text>
</comment>
<dbReference type="Proteomes" id="UP000681720">
    <property type="component" value="Unassembled WGS sequence"/>
</dbReference>
<keyword evidence="2" id="KW-0732">Signal</keyword>
<dbReference type="Pfam" id="PF00184">
    <property type="entry name" value="Hormone_5"/>
    <property type="match status" value="1"/>
</dbReference>
<dbReference type="GO" id="GO:0030141">
    <property type="term" value="C:secretory granule"/>
    <property type="evidence" value="ECO:0007669"/>
    <property type="project" value="TreeGrafter"/>
</dbReference>
<evidence type="ECO:0000313" key="4">
    <source>
        <dbReference type="EMBL" id="CAF3967320.1"/>
    </source>
</evidence>
<dbReference type="InterPro" id="IPR000981">
    <property type="entry name" value="Neurhyp_horm"/>
</dbReference>
<gene>
    <name evidence="5" type="ORF">BYL167_LOCUS13349</name>
    <name evidence="4" type="ORF">GIL414_LOCUS9961</name>
</gene>
<dbReference type="GO" id="GO:0005185">
    <property type="term" value="F:neurohypophyseal hormone activity"/>
    <property type="evidence" value="ECO:0007669"/>
    <property type="project" value="InterPro"/>
</dbReference>
<dbReference type="EMBL" id="CAJOBJ010003491">
    <property type="protein sequence ID" value="CAF3967320.1"/>
    <property type="molecule type" value="Genomic_DNA"/>
</dbReference>
<dbReference type="Gene3D" id="2.60.9.10">
    <property type="entry name" value="Neurohypophysial hormone domain"/>
    <property type="match status" value="1"/>
</dbReference>
<name>A0A8S2NDI0_9BILA</name>
<dbReference type="EMBL" id="CAJOBH010004569">
    <property type="protein sequence ID" value="CAF3994690.1"/>
    <property type="molecule type" value="Genomic_DNA"/>
</dbReference>
<organism evidence="5 6">
    <name type="scientific">Rotaria magnacalcarata</name>
    <dbReference type="NCBI Taxonomy" id="392030"/>
    <lineage>
        <taxon>Eukaryota</taxon>
        <taxon>Metazoa</taxon>
        <taxon>Spiralia</taxon>
        <taxon>Gnathifera</taxon>
        <taxon>Rotifera</taxon>
        <taxon>Eurotatoria</taxon>
        <taxon>Bdelloidea</taxon>
        <taxon>Philodinida</taxon>
        <taxon>Philodinidae</taxon>
        <taxon>Rotaria</taxon>
    </lineage>
</organism>